<organism evidence="1 2">
    <name type="scientific">Thermococcus eurythermalis</name>
    <dbReference type="NCBI Taxonomy" id="1505907"/>
    <lineage>
        <taxon>Archaea</taxon>
        <taxon>Methanobacteriati</taxon>
        <taxon>Methanobacteriota</taxon>
        <taxon>Thermococci</taxon>
        <taxon>Thermococcales</taxon>
        <taxon>Thermococcaceae</taxon>
        <taxon>Thermococcus</taxon>
    </lineage>
</organism>
<evidence type="ECO:0000313" key="1">
    <source>
        <dbReference type="EMBL" id="AIU70681.1"/>
    </source>
</evidence>
<dbReference type="OrthoDB" id="95391at2157"/>
<protein>
    <submittedName>
        <fullName evidence="1">Uncharacterized protein</fullName>
    </submittedName>
</protein>
<dbReference type="EMBL" id="CP008887">
    <property type="protein sequence ID" value="AIU70681.1"/>
    <property type="molecule type" value="Genomic_DNA"/>
</dbReference>
<gene>
    <name evidence="1" type="ORF">TEU_10245</name>
</gene>
<sequence length="174" mass="20274">MRTKEAIMAILPELEELEEVDFRQYAPPYPNLLKAFLESGEKGLPAFQRLAEETVGKEAVGHVLLSLLQYLLIRYRRFGEYAVVKPTVKVFLTLKGWLTENGLTEDWHRILGSFVGYLVTMLPIIVEHEDKETALSYTKLVESLVEEASEKFNNEYYDELLTRVREFRKKIEED</sequence>
<dbReference type="GeneID" id="25153810"/>
<reference evidence="1 2" key="1">
    <citation type="journal article" date="2015" name="Int. J. Syst. Evol. Microbiol.">
        <title>Thermococcus eurythermalis sp. nov., a conditional piezophilic hyperthermophilic archaeon with a wide temperature range isolated from an oil-immersed chimney in the Guaymas Basin.</title>
        <authorList>
            <person name="Zhao W."/>
            <person name="Zeng X."/>
            <person name="Xiao X."/>
        </authorList>
    </citation>
    <scope>NUCLEOTIDE SEQUENCE [LARGE SCALE GENOMIC DNA]</scope>
    <source>
        <strain evidence="1 2">A501</strain>
    </source>
</reference>
<accession>A0A097QW57</accession>
<dbReference type="HOGENOM" id="CLU_1425159_0_0_2"/>
<dbReference type="Proteomes" id="UP000029980">
    <property type="component" value="Chromosome"/>
</dbReference>
<name>A0A097QW57_9EURY</name>
<keyword evidence="2" id="KW-1185">Reference proteome</keyword>
<proteinExistence type="predicted"/>
<evidence type="ECO:0000313" key="2">
    <source>
        <dbReference type="Proteomes" id="UP000029980"/>
    </source>
</evidence>
<dbReference type="RefSeq" id="WP_050003647.1">
    <property type="nucleotide sequence ID" value="NZ_CP008887.1"/>
</dbReference>
<dbReference type="KEGG" id="teu:TEU_10245"/>
<dbReference type="AlphaFoldDB" id="A0A097QW57"/>